<dbReference type="Proteomes" id="UP000770661">
    <property type="component" value="Unassembled WGS sequence"/>
</dbReference>
<accession>A0A8J5CZQ7</accession>
<comment type="caution">
    <text evidence="2">The sequence shown here is derived from an EMBL/GenBank/DDBJ whole genome shotgun (WGS) entry which is preliminary data.</text>
</comment>
<protein>
    <submittedName>
        <fullName evidence="2">Uncharacterized protein</fullName>
    </submittedName>
</protein>
<name>A0A8J5CZQ7_CHIOP</name>
<feature type="region of interest" description="Disordered" evidence="1">
    <location>
        <begin position="81"/>
        <end position="103"/>
    </location>
</feature>
<sequence>MGVGFFGPIGLFRPPQVSGPQVTGAGGRPPPHWVFLLSTPAGIKLQSWAFPPSAVPPSLYLRTSKLGRNPEEQECVGDIASRGAKNHPPAPSAQTQHPKGDQNFFVDWSWTPPAFTRDIEEVGLQGGSERAGGPRQQRLCWGTLRSPRGERVESRYTLTAHQLPEHVDDGNVEGVGDGRRPAAAWPAPPASHAARRCTASTRRDLPMPRSRSCPSEKPPVVVPKGRRYSPKTCIGGRHNNTR</sequence>
<evidence type="ECO:0000313" key="2">
    <source>
        <dbReference type="EMBL" id="KAG0723150.1"/>
    </source>
</evidence>
<dbReference type="AlphaFoldDB" id="A0A8J5CZQ7"/>
<proteinExistence type="predicted"/>
<feature type="region of interest" description="Disordered" evidence="1">
    <location>
        <begin position="181"/>
        <end position="242"/>
    </location>
</feature>
<reference evidence="2" key="1">
    <citation type="submission" date="2020-07" db="EMBL/GenBank/DDBJ databases">
        <title>The High-quality genome of the commercially important snow crab, Chionoecetes opilio.</title>
        <authorList>
            <person name="Jeong J.-H."/>
            <person name="Ryu S."/>
        </authorList>
    </citation>
    <scope>NUCLEOTIDE SEQUENCE</scope>
    <source>
        <strain evidence="2">MADBK_172401_WGS</strain>
        <tissue evidence="2">Digestive gland</tissue>
    </source>
</reference>
<organism evidence="2 3">
    <name type="scientific">Chionoecetes opilio</name>
    <name type="common">Atlantic snow crab</name>
    <name type="synonym">Cancer opilio</name>
    <dbReference type="NCBI Taxonomy" id="41210"/>
    <lineage>
        <taxon>Eukaryota</taxon>
        <taxon>Metazoa</taxon>
        <taxon>Ecdysozoa</taxon>
        <taxon>Arthropoda</taxon>
        <taxon>Crustacea</taxon>
        <taxon>Multicrustacea</taxon>
        <taxon>Malacostraca</taxon>
        <taxon>Eumalacostraca</taxon>
        <taxon>Eucarida</taxon>
        <taxon>Decapoda</taxon>
        <taxon>Pleocyemata</taxon>
        <taxon>Brachyura</taxon>
        <taxon>Eubrachyura</taxon>
        <taxon>Majoidea</taxon>
        <taxon>Majidae</taxon>
        <taxon>Chionoecetes</taxon>
    </lineage>
</organism>
<evidence type="ECO:0000313" key="3">
    <source>
        <dbReference type="Proteomes" id="UP000770661"/>
    </source>
</evidence>
<dbReference type="EMBL" id="JACEEZ010008581">
    <property type="protein sequence ID" value="KAG0723150.1"/>
    <property type="molecule type" value="Genomic_DNA"/>
</dbReference>
<keyword evidence="3" id="KW-1185">Reference proteome</keyword>
<gene>
    <name evidence="2" type="ORF">GWK47_005702</name>
</gene>
<evidence type="ECO:0000256" key="1">
    <source>
        <dbReference type="SAM" id="MobiDB-lite"/>
    </source>
</evidence>